<evidence type="ECO:0000256" key="11">
    <source>
        <dbReference type="ARBA" id="ARBA00023286"/>
    </source>
</evidence>
<dbReference type="EMBL" id="JADYXP020000021">
    <property type="protein sequence ID" value="KAL0103332.1"/>
    <property type="molecule type" value="Genomic_DNA"/>
</dbReference>
<dbReference type="Gene3D" id="1.10.287.70">
    <property type="match status" value="1"/>
</dbReference>
<feature type="transmembrane region" description="Helical" evidence="13">
    <location>
        <begin position="585"/>
        <end position="605"/>
    </location>
</feature>
<dbReference type="Pfam" id="PF00060">
    <property type="entry name" value="Lig_chan"/>
    <property type="match status" value="1"/>
</dbReference>
<sequence>MRSLFCSACPILLFVLLSVSADNFHIDVFVDVIMSIRKFYSAASVIFTHPGDKYGDYGDLQITHLVHTSTRLLNRRSVMTADFNFNMLWRTIKYKRQIVQPIFIVIIPNFEAYLEFVEVTKTYPMSFPVWFTLFLYTPSNDTHDHCREPIGNPLNLAFDTQMLVLCHNEGILQEWYSVKGETVKIFDLAEWDNEQTRFVLLTNLSLYDRRNDMEGIVLRGVTVKDSPVATKFAGNYVATMYGKVLEELTYSLNFTLNIVSKMDDHGLWDYETRTWTGVMGEIVSGHADFAVADMSMTSFRVRHVDFTLPLIISKISLYIKEPAVCGVKWLGYFQTFNLCTWATIITLIALAPLLLSFMKTYRESRNTVDVISETFICIWGIFCQQALIEFPKKTSLRVAYLTIFLTAVLVTAHYSAALVCFLTACTRVLPFQTMDEFIDAGSHKLIVPRGSADYDVLSFQAKYESSTKVYSVKLMELMKDERELPSDLIDGFVQVCTEKKVAFMVLSALKKSVELKIPCKLSSISTERIDNLGMILTKGSPYTAVINYHLQKFLDNGIMTRLRDTRFLPKAAEEKTYMPVRLVNVVPILSILCGGIIISTTVLVIEKIHYRSKKRKFQSIAYPSKKLLIKKYNN</sequence>
<evidence type="ECO:0000256" key="12">
    <source>
        <dbReference type="ARBA" id="ARBA00023303"/>
    </source>
</evidence>
<evidence type="ECO:0000256" key="13">
    <source>
        <dbReference type="SAM" id="Phobius"/>
    </source>
</evidence>
<dbReference type="GO" id="GO:0050906">
    <property type="term" value="P:detection of stimulus involved in sensory perception"/>
    <property type="evidence" value="ECO:0007669"/>
    <property type="project" value="UniProtKB-ARBA"/>
</dbReference>
<gene>
    <name evidence="17" type="ORF">PUN28_017543</name>
</gene>
<feature type="domain" description="Ionotropic glutamate receptor C-terminal" evidence="15">
    <location>
        <begin position="340"/>
        <end position="472"/>
    </location>
</feature>
<evidence type="ECO:0000256" key="1">
    <source>
        <dbReference type="ARBA" id="ARBA00004651"/>
    </source>
</evidence>
<dbReference type="SUPFAM" id="SSF53850">
    <property type="entry name" value="Periplasmic binding protein-like II"/>
    <property type="match status" value="1"/>
</dbReference>
<evidence type="ECO:0000256" key="3">
    <source>
        <dbReference type="ARBA" id="ARBA00022448"/>
    </source>
</evidence>
<evidence type="ECO:0000256" key="10">
    <source>
        <dbReference type="ARBA" id="ARBA00023180"/>
    </source>
</evidence>
<evidence type="ECO:0000256" key="14">
    <source>
        <dbReference type="SAM" id="SignalP"/>
    </source>
</evidence>
<keyword evidence="6 13" id="KW-1133">Transmembrane helix</keyword>
<keyword evidence="10" id="KW-0325">Glycoprotein</keyword>
<name>A0AAW2ENS9_9HYME</name>
<keyword evidence="11" id="KW-1071">Ligand-gated ion channel</keyword>
<evidence type="ECO:0000256" key="5">
    <source>
        <dbReference type="ARBA" id="ARBA00022692"/>
    </source>
</evidence>
<evidence type="ECO:0000256" key="7">
    <source>
        <dbReference type="ARBA" id="ARBA00023065"/>
    </source>
</evidence>
<comment type="subcellular location">
    <subcellularLocation>
        <location evidence="1">Cell membrane</location>
        <topology evidence="1">Multi-pass membrane protein</topology>
    </subcellularLocation>
</comment>
<dbReference type="GO" id="GO:0005886">
    <property type="term" value="C:plasma membrane"/>
    <property type="evidence" value="ECO:0007669"/>
    <property type="project" value="UniProtKB-SubCell"/>
</dbReference>
<dbReference type="AlphaFoldDB" id="A0AAW2ENS9"/>
<dbReference type="GO" id="GO:0015276">
    <property type="term" value="F:ligand-gated monoatomic ion channel activity"/>
    <property type="evidence" value="ECO:0007669"/>
    <property type="project" value="InterPro"/>
</dbReference>
<keyword evidence="14" id="KW-0732">Signal</keyword>
<dbReference type="Pfam" id="PF10613">
    <property type="entry name" value="Lig_chan-Glu_bd"/>
    <property type="match status" value="1"/>
</dbReference>
<dbReference type="PANTHER" id="PTHR42643">
    <property type="entry name" value="IONOTROPIC RECEPTOR 20A-RELATED"/>
    <property type="match status" value="1"/>
</dbReference>
<evidence type="ECO:0000256" key="8">
    <source>
        <dbReference type="ARBA" id="ARBA00023136"/>
    </source>
</evidence>
<dbReference type="InterPro" id="IPR052192">
    <property type="entry name" value="Insect_Ionotropic_Sensory_Rcpt"/>
</dbReference>
<dbReference type="Proteomes" id="UP001430953">
    <property type="component" value="Unassembled WGS sequence"/>
</dbReference>
<evidence type="ECO:0000313" key="17">
    <source>
        <dbReference type="EMBL" id="KAL0103332.1"/>
    </source>
</evidence>
<accession>A0AAW2ENS9</accession>
<evidence type="ECO:0000256" key="4">
    <source>
        <dbReference type="ARBA" id="ARBA00022475"/>
    </source>
</evidence>
<dbReference type="PANTHER" id="PTHR42643:SF24">
    <property type="entry name" value="IONOTROPIC RECEPTOR 60A"/>
    <property type="match status" value="1"/>
</dbReference>
<feature type="chain" id="PRO_5043889899" evidence="14">
    <location>
        <begin position="22"/>
        <end position="634"/>
    </location>
</feature>
<feature type="signal peptide" evidence="14">
    <location>
        <begin position="1"/>
        <end position="21"/>
    </location>
</feature>
<keyword evidence="18" id="KW-1185">Reference proteome</keyword>
<keyword evidence="4" id="KW-1003">Cell membrane</keyword>
<protein>
    <submittedName>
        <fullName evidence="17">Uncharacterized protein</fullName>
    </submittedName>
</protein>
<keyword evidence="12" id="KW-0407">Ion channel</keyword>
<organism evidence="17 18">
    <name type="scientific">Cardiocondyla obscurior</name>
    <dbReference type="NCBI Taxonomy" id="286306"/>
    <lineage>
        <taxon>Eukaryota</taxon>
        <taxon>Metazoa</taxon>
        <taxon>Ecdysozoa</taxon>
        <taxon>Arthropoda</taxon>
        <taxon>Hexapoda</taxon>
        <taxon>Insecta</taxon>
        <taxon>Pterygota</taxon>
        <taxon>Neoptera</taxon>
        <taxon>Endopterygota</taxon>
        <taxon>Hymenoptera</taxon>
        <taxon>Apocrita</taxon>
        <taxon>Aculeata</taxon>
        <taxon>Formicoidea</taxon>
        <taxon>Formicidae</taxon>
        <taxon>Myrmicinae</taxon>
        <taxon>Cardiocondyla</taxon>
    </lineage>
</organism>
<evidence type="ECO:0000256" key="2">
    <source>
        <dbReference type="ARBA" id="ARBA00008685"/>
    </source>
</evidence>
<dbReference type="InterPro" id="IPR001320">
    <property type="entry name" value="Iontro_rcpt_C"/>
</dbReference>
<keyword evidence="8 13" id="KW-0472">Membrane</keyword>
<evidence type="ECO:0000313" key="18">
    <source>
        <dbReference type="Proteomes" id="UP001430953"/>
    </source>
</evidence>
<evidence type="ECO:0000259" key="16">
    <source>
        <dbReference type="Pfam" id="PF10613"/>
    </source>
</evidence>
<keyword evidence="5 13" id="KW-0812">Transmembrane</keyword>
<comment type="caution">
    <text evidence="17">The sequence shown here is derived from an EMBL/GenBank/DDBJ whole genome shotgun (WGS) entry which is preliminary data.</text>
</comment>
<feature type="transmembrane region" description="Helical" evidence="13">
    <location>
        <begin position="398"/>
        <end position="424"/>
    </location>
</feature>
<evidence type="ECO:0000256" key="6">
    <source>
        <dbReference type="ARBA" id="ARBA00022989"/>
    </source>
</evidence>
<evidence type="ECO:0000259" key="15">
    <source>
        <dbReference type="Pfam" id="PF00060"/>
    </source>
</evidence>
<keyword evidence="9" id="KW-0675">Receptor</keyword>
<proteinExistence type="inferred from homology"/>
<evidence type="ECO:0000256" key="9">
    <source>
        <dbReference type="ARBA" id="ARBA00023170"/>
    </source>
</evidence>
<feature type="domain" description="Ionotropic glutamate receptor L-glutamate and glycine-binding" evidence="16">
    <location>
        <begin position="243"/>
        <end position="322"/>
    </location>
</feature>
<keyword evidence="3" id="KW-0813">Transport</keyword>
<reference evidence="17 18" key="1">
    <citation type="submission" date="2023-03" db="EMBL/GenBank/DDBJ databases">
        <title>High recombination rates correlate with genetic variation in Cardiocondyla obscurior ants.</title>
        <authorList>
            <person name="Errbii M."/>
        </authorList>
    </citation>
    <scope>NUCLEOTIDE SEQUENCE [LARGE SCALE GENOMIC DNA]</scope>
    <source>
        <strain evidence="17">Alpha-2009</strain>
        <tissue evidence="17">Whole body</tissue>
    </source>
</reference>
<feature type="transmembrane region" description="Helical" evidence="13">
    <location>
        <begin position="329"/>
        <end position="355"/>
    </location>
</feature>
<dbReference type="Gene3D" id="3.40.190.10">
    <property type="entry name" value="Periplasmic binding protein-like II"/>
    <property type="match status" value="1"/>
</dbReference>
<keyword evidence="7" id="KW-0406">Ion transport</keyword>
<comment type="similarity">
    <text evidence="2">Belongs to the glutamate-gated ion channel (TC 1.A.10.1) family.</text>
</comment>
<dbReference type="InterPro" id="IPR019594">
    <property type="entry name" value="Glu/Gly-bd"/>
</dbReference>